<gene>
    <name evidence="5" type="ORF">FIV42_14665</name>
</gene>
<evidence type="ECO:0000256" key="1">
    <source>
        <dbReference type="ARBA" id="ARBA00022729"/>
    </source>
</evidence>
<dbReference type="SUPFAM" id="SSF109998">
    <property type="entry name" value="Triger factor/SurA peptide-binding domain-like"/>
    <property type="match status" value="1"/>
</dbReference>
<evidence type="ECO:0000256" key="3">
    <source>
        <dbReference type="SAM" id="SignalP"/>
    </source>
</evidence>
<dbReference type="InterPro" id="IPR050280">
    <property type="entry name" value="OMP_Chaperone_SurA"/>
</dbReference>
<evidence type="ECO:0000313" key="5">
    <source>
        <dbReference type="EMBL" id="QDG51935.1"/>
    </source>
</evidence>
<dbReference type="PROSITE" id="PS50198">
    <property type="entry name" value="PPIC_PPIASE_2"/>
    <property type="match status" value="1"/>
</dbReference>
<organism evidence="5 6">
    <name type="scientific">Persicimonas caeni</name>
    <dbReference type="NCBI Taxonomy" id="2292766"/>
    <lineage>
        <taxon>Bacteria</taxon>
        <taxon>Deltaproteobacteria</taxon>
        <taxon>Bradymonadales</taxon>
        <taxon>Bradymonadaceae</taxon>
        <taxon>Persicimonas</taxon>
    </lineage>
</organism>
<dbReference type="GO" id="GO:0003755">
    <property type="term" value="F:peptidyl-prolyl cis-trans isomerase activity"/>
    <property type="evidence" value="ECO:0007669"/>
    <property type="project" value="UniProtKB-KW"/>
</dbReference>
<sequence>MKTLTRILLIAACLSAGGLATVATPATADAEIIDRIVARINNDIVTFYELKQAATPFMLQNGIDPSALENPQQREQIYDKVLDDLVERKLLLQEADKLDLSVSDEQVDQWLAYTRQQQQMSEEQFRQMISQYGMSYDAYREMIRQNLLKLRLVKVKVGSQVSVSDEEVDALYKKRFGNSGAQSKYIEVRHILVRPENDSAQALEKARKQAIEAQKAVQNGTDFGEAAKKYSQGPSAEQGGYLGTFSQGDLDPDFEKAAFALDKGELSDVVRTQFGFHVIKVEDVEYREDGAAEERKAQLRAELQQKAVERQLQAYLQNLRARSLVQVRY</sequence>
<dbReference type="OrthoDB" id="14196at2"/>
<dbReference type="PROSITE" id="PS01096">
    <property type="entry name" value="PPIC_PPIASE_1"/>
    <property type="match status" value="1"/>
</dbReference>
<dbReference type="PANTHER" id="PTHR47637:SF1">
    <property type="entry name" value="CHAPERONE SURA"/>
    <property type="match status" value="1"/>
</dbReference>
<reference evidence="5 6" key="1">
    <citation type="submission" date="2019-06" db="EMBL/GenBank/DDBJ databases">
        <title>Persicimonas caeni gen. nov., sp. nov., a predatory bacterium isolated from solar saltern.</title>
        <authorList>
            <person name="Wang S."/>
        </authorList>
    </citation>
    <scope>NUCLEOTIDE SEQUENCE [LARGE SCALE GENOMIC DNA]</scope>
    <source>
        <strain evidence="5 6">YN101</strain>
    </source>
</reference>
<dbReference type="AlphaFoldDB" id="A0A4Y6PW22"/>
<proteinExistence type="predicted"/>
<accession>A0A5B8YAN0</accession>
<dbReference type="Gene3D" id="3.10.50.40">
    <property type="match status" value="1"/>
</dbReference>
<feature type="domain" description="PpiC" evidence="4">
    <location>
        <begin position="183"/>
        <end position="283"/>
    </location>
</feature>
<dbReference type="InterPro" id="IPR046357">
    <property type="entry name" value="PPIase_dom_sf"/>
</dbReference>
<name>A0A4Y6PW22_PERCE</name>
<dbReference type="Proteomes" id="UP000315995">
    <property type="component" value="Chromosome"/>
</dbReference>
<dbReference type="RefSeq" id="WP_141198413.1">
    <property type="nucleotide sequence ID" value="NZ_CP041186.1"/>
</dbReference>
<dbReference type="Gene3D" id="1.10.4030.10">
    <property type="entry name" value="Porin chaperone SurA, peptide-binding domain"/>
    <property type="match status" value="1"/>
</dbReference>
<dbReference type="Pfam" id="PF13624">
    <property type="entry name" value="SurA_N_3"/>
    <property type="match status" value="1"/>
</dbReference>
<dbReference type="SUPFAM" id="SSF54534">
    <property type="entry name" value="FKBP-like"/>
    <property type="match status" value="1"/>
</dbReference>
<keyword evidence="1 3" id="KW-0732">Signal</keyword>
<feature type="chain" id="PRO_5030106536" description="PpiC domain-containing protein" evidence="3">
    <location>
        <begin position="29"/>
        <end position="329"/>
    </location>
</feature>
<keyword evidence="2" id="KW-0697">Rotamase</keyword>
<evidence type="ECO:0000256" key="2">
    <source>
        <dbReference type="PROSITE-ProRule" id="PRU00278"/>
    </source>
</evidence>
<accession>A0A4Y6PW22</accession>
<evidence type="ECO:0000313" key="6">
    <source>
        <dbReference type="Proteomes" id="UP000315995"/>
    </source>
</evidence>
<dbReference type="PANTHER" id="PTHR47637">
    <property type="entry name" value="CHAPERONE SURA"/>
    <property type="match status" value="1"/>
</dbReference>
<feature type="signal peptide" evidence="3">
    <location>
        <begin position="1"/>
        <end position="28"/>
    </location>
</feature>
<dbReference type="EMBL" id="CP041186">
    <property type="protein sequence ID" value="QDG51935.1"/>
    <property type="molecule type" value="Genomic_DNA"/>
</dbReference>
<keyword evidence="6" id="KW-1185">Reference proteome</keyword>
<dbReference type="Pfam" id="PF00639">
    <property type="entry name" value="Rotamase"/>
    <property type="match status" value="1"/>
</dbReference>
<dbReference type="InterPro" id="IPR023058">
    <property type="entry name" value="PPIase_PpiC_CS"/>
</dbReference>
<dbReference type="InterPro" id="IPR000297">
    <property type="entry name" value="PPIase_PpiC"/>
</dbReference>
<keyword evidence="2" id="KW-0413">Isomerase</keyword>
<evidence type="ECO:0000259" key="4">
    <source>
        <dbReference type="PROSITE" id="PS50198"/>
    </source>
</evidence>
<dbReference type="InterPro" id="IPR027304">
    <property type="entry name" value="Trigger_fact/SurA_dom_sf"/>
</dbReference>
<protein>
    <recommendedName>
        <fullName evidence="4">PpiC domain-containing protein</fullName>
    </recommendedName>
</protein>